<dbReference type="STRING" id="1159016.SAMN02927937_01259"/>
<dbReference type="NCBIfam" id="NF033711">
    <property type="entry name" value="T9SS_PorQ"/>
    <property type="match status" value="1"/>
</dbReference>
<keyword evidence="1" id="KW-0732">Signal</keyword>
<organism evidence="2 3">
    <name type="scientific">Paenimyroides marinum</name>
    <dbReference type="NCBI Taxonomy" id="1159016"/>
    <lineage>
        <taxon>Bacteria</taxon>
        <taxon>Pseudomonadati</taxon>
        <taxon>Bacteroidota</taxon>
        <taxon>Flavobacteriia</taxon>
        <taxon>Flavobacteriales</taxon>
        <taxon>Flavobacteriaceae</taxon>
        <taxon>Paenimyroides</taxon>
    </lineage>
</organism>
<dbReference type="NCBIfam" id="NF033709">
    <property type="entry name" value="PorV_fam"/>
    <property type="match status" value="1"/>
</dbReference>
<evidence type="ECO:0000313" key="2">
    <source>
        <dbReference type="EMBL" id="SEH75996.1"/>
    </source>
</evidence>
<dbReference type="EMBL" id="FNXE01000014">
    <property type="protein sequence ID" value="SEH75996.1"/>
    <property type="molecule type" value="Genomic_DNA"/>
</dbReference>
<reference evidence="3" key="1">
    <citation type="submission" date="2016-10" db="EMBL/GenBank/DDBJ databases">
        <authorList>
            <person name="Varghese N."/>
            <person name="Submissions S."/>
        </authorList>
    </citation>
    <scope>NUCLEOTIDE SEQUENCE [LARGE SCALE GENOMIC DNA]</scope>
    <source>
        <strain evidence="3">CGMCC 1.10825</strain>
    </source>
</reference>
<gene>
    <name evidence="2" type="ORF">SAMN02927937_01259</name>
</gene>
<dbReference type="OrthoDB" id="9809953at2"/>
<evidence type="ECO:0000313" key="3">
    <source>
        <dbReference type="Proteomes" id="UP000199634"/>
    </source>
</evidence>
<dbReference type="RefSeq" id="WP_091097574.1">
    <property type="nucleotide sequence ID" value="NZ_FNXE01000014.1"/>
</dbReference>
<feature type="chain" id="PRO_5011525116" description="Type IX secretion system protein PorQ" evidence="1">
    <location>
        <begin position="19"/>
        <end position="336"/>
    </location>
</feature>
<dbReference type="AlphaFoldDB" id="A0A1H6KQ72"/>
<accession>A0A1H6KQ72</accession>
<evidence type="ECO:0000256" key="1">
    <source>
        <dbReference type="SAM" id="SignalP"/>
    </source>
</evidence>
<name>A0A1H6KQ72_9FLAO</name>
<protein>
    <recommendedName>
        <fullName evidence="4">Type IX secretion system protein PorQ</fullName>
    </recommendedName>
</protein>
<dbReference type="Proteomes" id="UP000199634">
    <property type="component" value="Unassembled WGS sequence"/>
</dbReference>
<evidence type="ECO:0008006" key="4">
    <source>
        <dbReference type="Google" id="ProtNLM"/>
    </source>
</evidence>
<feature type="signal peptide" evidence="1">
    <location>
        <begin position="1"/>
        <end position="18"/>
    </location>
</feature>
<proteinExistence type="predicted"/>
<keyword evidence="3" id="KW-1185">Reference proteome</keyword>
<sequence length="336" mass="37266">MRKLLTLVSLITLTTVNAQVGGKDAYQFLQMPTSPKQAALGGTNATITGNEVNQVLYNPAALNDEMNNMLAVNFGRYYGDISLGSAAYAHKFKNGRNVHVGVTFLNYGSMEGYDENGVATGTFSGNDIAVSVGYAHPFQDTNFSVGANIKAISSTLESYNSFAVAADIGGLYNDEETGWTVGLTFRNLGGQLSSYEDMRESLPFRTVLGFSKLLENVPIRWHLTLDNLQKWDISFSNPNRSQVDLENNVTEEKVTFGNNLMRHIVVGIELFPEKNFNIRLGYNFKNGEEMKLIEQRHFAGFTAGFGLKMKRFRIEYAYNRFTLGGNTNLFGLSVQL</sequence>